<name>A0A8D2EIW1_THEGE</name>
<reference evidence="2" key="1">
    <citation type="submission" date="2018-05" db="EMBL/GenBank/DDBJ databases">
        <title>Whole genome of Theropithecus gelada.</title>
        <authorList>
            <person name="Chiou K.L."/>
            <person name="Snyder-Mackler N."/>
        </authorList>
    </citation>
    <scope>NUCLEOTIDE SEQUENCE [LARGE SCALE GENOMIC DNA]</scope>
</reference>
<feature type="region of interest" description="Disordered" evidence="1">
    <location>
        <begin position="111"/>
        <end position="141"/>
    </location>
</feature>
<dbReference type="Proteomes" id="UP000694411">
    <property type="component" value="Chromosome 2"/>
</dbReference>
<feature type="compositionally biased region" description="Polar residues" evidence="1">
    <location>
        <begin position="112"/>
        <end position="128"/>
    </location>
</feature>
<dbReference type="Ensembl" id="ENSTGET00000007152.1">
    <property type="protein sequence ID" value="ENSTGEP00000005923.1"/>
    <property type="gene ID" value="ENSTGEG00000004895.1"/>
</dbReference>
<dbReference type="AlphaFoldDB" id="A0A8D2EIW1"/>
<evidence type="ECO:0000313" key="3">
    <source>
        <dbReference type="Proteomes" id="UP000694411"/>
    </source>
</evidence>
<reference evidence="2" key="3">
    <citation type="submission" date="2025-09" db="UniProtKB">
        <authorList>
            <consortium name="Ensembl"/>
        </authorList>
    </citation>
    <scope>IDENTIFICATION</scope>
</reference>
<keyword evidence="3" id="KW-1185">Reference proteome</keyword>
<evidence type="ECO:0000256" key="1">
    <source>
        <dbReference type="SAM" id="MobiDB-lite"/>
    </source>
</evidence>
<protein>
    <submittedName>
        <fullName evidence="2">Uncharacterized protein</fullName>
    </submittedName>
</protein>
<organism evidence="2 3">
    <name type="scientific">Theropithecus gelada</name>
    <name type="common">Gelada baboon</name>
    <dbReference type="NCBI Taxonomy" id="9565"/>
    <lineage>
        <taxon>Eukaryota</taxon>
        <taxon>Metazoa</taxon>
        <taxon>Chordata</taxon>
        <taxon>Craniata</taxon>
        <taxon>Vertebrata</taxon>
        <taxon>Euteleostomi</taxon>
        <taxon>Mammalia</taxon>
        <taxon>Eutheria</taxon>
        <taxon>Euarchontoglires</taxon>
        <taxon>Primates</taxon>
        <taxon>Haplorrhini</taxon>
        <taxon>Catarrhini</taxon>
        <taxon>Cercopithecidae</taxon>
        <taxon>Cercopithecinae</taxon>
        <taxon>Theropithecus</taxon>
    </lineage>
</organism>
<proteinExistence type="predicted"/>
<accession>A0A8D2EIW1</accession>
<sequence length="141" mass="16543">MMELRLTSCNLPNSTNHHRPIPSNTLLTRHLLCLLFNRPHHPRRKLRLNHPLPPRQRRLHTIHLPLPTCRPRSLLRLVPSLKNLKYWHHTSTHNHSNSLHGLRTPMGPNIILRSNSNHKSTLSSTIHRNQPRPMSLGRTRH</sequence>
<reference evidence="2" key="2">
    <citation type="submission" date="2025-08" db="UniProtKB">
        <authorList>
            <consortium name="Ensembl"/>
        </authorList>
    </citation>
    <scope>IDENTIFICATION</scope>
</reference>
<evidence type="ECO:0000313" key="2">
    <source>
        <dbReference type="Ensembl" id="ENSTGEP00000005923.1"/>
    </source>
</evidence>